<comment type="caution">
    <text evidence="1">The sequence shown here is derived from an EMBL/GenBank/DDBJ whole genome shotgun (WGS) entry which is preliminary data.</text>
</comment>
<reference evidence="1 2" key="1">
    <citation type="submission" date="2017-07" db="EMBL/GenBank/DDBJ databases">
        <title>Virulence factors identified in Actinobacillus seminis.</title>
        <authorList>
            <person name="Negrete-Abascal E."/>
            <person name="Vaca-Pacheco S."/>
            <person name="Montes-Garcia F."/>
            <person name="Leyto-Gil A.M."/>
            <person name="Fragoso-Garcia E."/>
            <person name="Carvente-Garcia R."/>
            <person name="Perez-Agueros S."/>
            <person name="Castelan-Sanchez H.G."/>
            <person name="Garcia-Molina A."/>
            <person name="Villamar T.E."/>
            <person name="Vazquez-Cruz C."/>
        </authorList>
    </citation>
    <scope>NUCLEOTIDE SEQUENCE [LARGE SCALE GENOMIC DNA]</scope>
    <source>
        <strain evidence="1 2">ATCC 15768</strain>
    </source>
</reference>
<name>A0ABX4FKY0_9PAST</name>
<dbReference type="EMBL" id="NLFK01000009">
    <property type="protein sequence ID" value="OZN24400.1"/>
    <property type="molecule type" value="Genomic_DNA"/>
</dbReference>
<proteinExistence type="predicted"/>
<evidence type="ECO:0000313" key="1">
    <source>
        <dbReference type="EMBL" id="OZN24400.1"/>
    </source>
</evidence>
<gene>
    <name evidence="1" type="ORF">CFY87_09145</name>
</gene>
<evidence type="ECO:0000313" key="2">
    <source>
        <dbReference type="Proteomes" id="UP000215738"/>
    </source>
</evidence>
<sequence length="104" mass="11129">MAKSKTVQAIFSFLQKPIFNKTVRLLLARAIFKNKPTNKLANKAKSLAKGNITYLVPKVTASTSSLIAAGVDIKDTAQGEVRSLVPASAQGKTISVKTTEKVAR</sequence>
<keyword evidence="2" id="KW-1185">Reference proteome</keyword>
<dbReference type="RefSeq" id="WP_094946881.1">
    <property type="nucleotide sequence ID" value="NZ_NLFK01000009.1"/>
</dbReference>
<accession>A0ABX4FKY0</accession>
<protein>
    <submittedName>
        <fullName evidence="1">Uncharacterized protein</fullName>
    </submittedName>
</protein>
<organism evidence="1 2">
    <name type="scientific">Actinobacillus seminis</name>
    <dbReference type="NCBI Taxonomy" id="722"/>
    <lineage>
        <taxon>Bacteria</taxon>
        <taxon>Pseudomonadati</taxon>
        <taxon>Pseudomonadota</taxon>
        <taxon>Gammaproteobacteria</taxon>
        <taxon>Pasteurellales</taxon>
        <taxon>Pasteurellaceae</taxon>
        <taxon>Actinobacillus</taxon>
    </lineage>
</organism>
<dbReference type="Proteomes" id="UP000215738">
    <property type="component" value="Unassembled WGS sequence"/>
</dbReference>